<sequence>MDVDTEVTLWNRLFNDDKPTCLVVSNRKFVLQHADNIIVMREGKIEAQGTLEVLLENSEEMKQIWSIIQ</sequence>
<protein>
    <recommendedName>
        <fullName evidence="2">ABC transporter ATP-binding protein</fullName>
    </recommendedName>
</protein>
<dbReference type="EMBL" id="VSSQ01074239">
    <property type="protein sequence ID" value="MPN25168.1"/>
    <property type="molecule type" value="Genomic_DNA"/>
</dbReference>
<dbReference type="InterPro" id="IPR027417">
    <property type="entry name" value="P-loop_NTPase"/>
</dbReference>
<name>A0A645GE47_9ZZZZ</name>
<dbReference type="SUPFAM" id="SSF52540">
    <property type="entry name" value="P-loop containing nucleoside triphosphate hydrolases"/>
    <property type="match status" value="1"/>
</dbReference>
<gene>
    <name evidence="1" type="ORF">SDC9_172575</name>
</gene>
<dbReference type="Gene3D" id="3.40.50.300">
    <property type="entry name" value="P-loop containing nucleotide triphosphate hydrolases"/>
    <property type="match status" value="1"/>
</dbReference>
<evidence type="ECO:0008006" key="2">
    <source>
        <dbReference type="Google" id="ProtNLM"/>
    </source>
</evidence>
<reference evidence="1" key="1">
    <citation type="submission" date="2019-08" db="EMBL/GenBank/DDBJ databases">
        <authorList>
            <person name="Kucharzyk K."/>
            <person name="Murdoch R.W."/>
            <person name="Higgins S."/>
            <person name="Loffler F."/>
        </authorList>
    </citation>
    <scope>NUCLEOTIDE SEQUENCE</scope>
</reference>
<organism evidence="1">
    <name type="scientific">bioreactor metagenome</name>
    <dbReference type="NCBI Taxonomy" id="1076179"/>
    <lineage>
        <taxon>unclassified sequences</taxon>
        <taxon>metagenomes</taxon>
        <taxon>ecological metagenomes</taxon>
    </lineage>
</organism>
<evidence type="ECO:0000313" key="1">
    <source>
        <dbReference type="EMBL" id="MPN25168.1"/>
    </source>
</evidence>
<comment type="caution">
    <text evidence="1">The sequence shown here is derived from an EMBL/GenBank/DDBJ whole genome shotgun (WGS) entry which is preliminary data.</text>
</comment>
<dbReference type="AlphaFoldDB" id="A0A645GE47"/>
<proteinExistence type="predicted"/>
<accession>A0A645GE47</accession>